<feature type="domain" description="Helix-turn-helix" evidence="1">
    <location>
        <begin position="3"/>
        <end position="56"/>
    </location>
</feature>
<evidence type="ECO:0000313" key="3">
    <source>
        <dbReference type="Proteomes" id="UP000177287"/>
    </source>
</evidence>
<evidence type="ECO:0000259" key="1">
    <source>
        <dbReference type="Pfam" id="PF12728"/>
    </source>
</evidence>
<proteinExistence type="predicted"/>
<dbReference type="InterPro" id="IPR010093">
    <property type="entry name" value="SinI_DNA-bd"/>
</dbReference>
<reference evidence="2 3" key="1">
    <citation type="journal article" date="2016" name="Nat. Commun.">
        <title>Thousands of microbial genomes shed light on interconnected biogeochemical processes in an aquifer system.</title>
        <authorList>
            <person name="Anantharaman K."/>
            <person name="Brown C.T."/>
            <person name="Hug L.A."/>
            <person name="Sharon I."/>
            <person name="Castelle C.J."/>
            <person name="Probst A.J."/>
            <person name="Thomas B.C."/>
            <person name="Singh A."/>
            <person name="Wilkins M.J."/>
            <person name="Karaoz U."/>
            <person name="Brodie E.L."/>
            <person name="Williams K.H."/>
            <person name="Hubbard S.S."/>
            <person name="Banfield J.F."/>
        </authorList>
    </citation>
    <scope>NUCLEOTIDE SEQUENCE [LARGE SCALE GENOMIC DNA]</scope>
</reference>
<protein>
    <recommendedName>
        <fullName evidence="1">Helix-turn-helix domain-containing protein</fullName>
    </recommendedName>
</protein>
<dbReference type="Pfam" id="PF12728">
    <property type="entry name" value="HTH_17"/>
    <property type="match status" value="1"/>
</dbReference>
<gene>
    <name evidence="2" type="ORF">A3A27_02415</name>
</gene>
<dbReference type="GO" id="GO:0003677">
    <property type="term" value="F:DNA binding"/>
    <property type="evidence" value="ECO:0007669"/>
    <property type="project" value="InterPro"/>
</dbReference>
<name>A0A1G2RIT8_9BACT</name>
<dbReference type="InterPro" id="IPR041657">
    <property type="entry name" value="HTH_17"/>
</dbReference>
<dbReference type="AlphaFoldDB" id="A0A1G2RIT8"/>
<dbReference type="EMBL" id="MHUF01000014">
    <property type="protein sequence ID" value="OHA72697.1"/>
    <property type="molecule type" value="Genomic_DNA"/>
</dbReference>
<sequence>MTFLTRDEVAKYFRVHARTIDRWLKNGSLKGYKLGKGKTALWRVSEDDVKRFLAKHANQKTK</sequence>
<dbReference type="Gene3D" id="1.10.1660.10">
    <property type="match status" value="1"/>
</dbReference>
<comment type="caution">
    <text evidence="2">The sequence shown here is derived from an EMBL/GenBank/DDBJ whole genome shotgun (WGS) entry which is preliminary data.</text>
</comment>
<accession>A0A1G2RIT8</accession>
<evidence type="ECO:0000313" key="2">
    <source>
        <dbReference type="EMBL" id="OHA72697.1"/>
    </source>
</evidence>
<dbReference type="InterPro" id="IPR009061">
    <property type="entry name" value="DNA-bd_dom_put_sf"/>
</dbReference>
<dbReference type="NCBIfam" id="TIGR01764">
    <property type="entry name" value="excise"/>
    <property type="match status" value="1"/>
</dbReference>
<dbReference type="SUPFAM" id="SSF46955">
    <property type="entry name" value="Putative DNA-binding domain"/>
    <property type="match status" value="1"/>
</dbReference>
<organism evidence="2 3">
    <name type="scientific">Candidatus Wildermuthbacteria bacterium RIFCSPLOWO2_01_FULL_47_18</name>
    <dbReference type="NCBI Taxonomy" id="1802460"/>
    <lineage>
        <taxon>Bacteria</taxon>
        <taxon>Candidatus Wildermuthiibacteriota</taxon>
    </lineage>
</organism>
<dbReference type="Proteomes" id="UP000177287">
    <property type="component" value="Unassembled WGS sequence"/>
</dbReference>